<dbReference type="SUPFAM" id="SSF53474">
    <property type="entry name" value="alpha/beta-Hydrolases"/>
    <property type="match status" value="1"/>
</dbReference>
<evidence type="ECO:0000313" key="4">
    <source>
        <dbReference type="EMBL" id="TQL76616.1"/>
    </source>
</evidence>
<dbReference type="AlphaFoldDB" id="A0A543AVK8"/>
<feature type="transmembrane region" description="Helical" evidence="2">
    <location>
        <begin position="67"/>
        <end position="85"/>
    </location>
</feature>
<protein>
    <submittedName>
        <fullName evidence="4">Acetyl esterase/lipase</fullName>
    </submittedName>
</protein>
<feature type="transmembrane region" description="Helical" evidence="2">
    <location>
        <begin position="30"/>
        <end position="55"/>
    </location>
</feature>
<dbReference type="InterPro" id="IPR049492">
    <property type="entry name" value="BD-FAE-like_dom"/>
</dbReference>
<evidence type="ECO:0000259" key="3">
    <source>
        <dbReference type="Pfam" id="PF20434"/>
    </source>
</evidence>
<organism evidence="4 5">
    <name type="scientific">Stackebrandtia endophytica</name>
    <dbReference type="NCBI Taxonomy" id="1496996"/>
    <lineage>
        <taxon>Bacteria</taxon>
        <taxon>Bacillati</taxon>
        <taxon>Actinomycetota</taxon>
        <taxon>Actinomycetes</taxon>
        <taxon>Glycomycetales</taxon>
        <taxon>Glycomycetaceae</taxon>
        <taxon>Stackebrandtia</taxon>
    </lineage>
</organism>
<evidence type="ECO:0000256" key="1">
    <source>
        <dbReference type="ARBA" id="ARBA00022801"/>
    </source>
</evidence>
<dbReference type="Proteomes" id="UP000317043">
    <property type="component" value="Unassembled WGS sequence"/>
</dbReference>
<dbReference type="Gene3D" id="3.40.50.1820">
    <property type="entry name" value="alpha/beta hydrolase"/>
    <property type="match status" value="1"/>
</dbReference>
<dbReference type="Pfam" id="PF20434">
    <property type="entry name" value="BD-FAE"/>
    <property type="match status" value="1"/>
</dbReference>
<reference evidence="4 5" key="1">
    <citation type="submission" date="2019-06" db="EMBL/GenBank/DDBJ databases">
        <title>Sequencing the genomes of 1000 actinobacteria strains.</title>
        <authorList>
            <person name="Klenk H.-P."/>
        </authorList>
    </citation>
    <scope>NUCLEOTIDE SEQUENCE [LARGE SCALE GENOMIC DNA]</scope>
    <source>
        <strain evidence="4 5">DSM 45928</strain>
    </source>
</reference>
<dbReference type="FunCoup" id="A0A543AVK8">
    <property type="interactions" value="57"/>
</dbReference>
<proteinExistence type="predicted"/>
<dbReference type="InParanoid" id="A0A543AVK8"/>
<dbReference type="EMBL" id="VFOW01000001">
    <property type="protein sequence ID" value="TQL76616.1"/>
    <property type="molecule type" value="Genomic_DNA"/>
</dbReference>
<sequence length="378" mass="41912">MPVGYLITLALVGVCTLIALIRMRRWGRLAYALTMVVNEVPHLVAVILLIAPTALAWSEGDLDGPSGPVLLAIAFLVLIGLAELLRRNLIAHSAVVTAVRAHGAEPRQRRWSRLRPVVFPFTRRPRQITRINDVSYGGHRRQRLDVLRHRDPARRGPVFVYFHGGGYYSGSKRHESRALLQHLTARGWVCISATYRLRPEAGFTDHLDDARAVLRWVHDNASVHGGDTDTVVMAGSSAGAHLTALCALTQDSADPDLPRVDAAVCLYAYYGRYYGRDENETPISTPLALDVASAPPFFIAHGDHDSWVPVEDARQLNRRLAEHSPHQPWYVEFPGAQHGFDALRSWRMEAVIDGVDAFLEHSGLNDRNRGRVDAAGMG</sequence>
<evidence type="ECO:0000256" key="2">
    <source>
        <dbReference type="SAM" id="Phobius"/>
    </source>
</evidence>
<dbReference type="PANTHER" id="PTHR48081:SF33">
    <property type="entry name" value="KYNURENINE FORMAMIDASE"/>
    <property type="match status" value="1"/>
</dbReference>
<keyword evidence="2" id="KW-0472">Membrane</keyword>
<dbReference type="PANTHER" id="PTHR48081">
    <property type="entry name" value="AB HYDROLASE SUPERFAMILY PROTEIN C4A8.06C"/>
    <property type="match status" value="1"/>
</dbReference>
<keyword evidence="2" id="KW-0812">Transmembrane</keyword>
<dbReference type="InterPro" id="IPR050300">
    <property type="entry name" value="GDXG_lipolytic_enzyme"/>
</dbReference>
<keyword evidence="2" id="KW-1133">Transmembrane helix</keyword>
<dbReference type="GO" id="GO:0016787">
    <property type="term" value="F:hydrolase activity"/>
    <property type="evidence" value="ECO:0007669"/>
    <property type="project" value="UniProtKB-KW"/>
</dbReference>
<evidence type="ECO:0000313" key="5">
    <source>
        <dbReference type="Proteomes" id="UP000317043"/>
    </source>
</evidence>
<feature type="domain" description="BD-FAE-like" evidence="3">
    <location>
        <begin position="144"/>
        <end position="252"/>
    </location>
</feature>
<keyword evidence="1" id="KW-0378">Hydrolase</keyword>
<accession>A0A543AVK8</accession>
<gene>
    <name evidence="4" type="ORF">FB566_2149</name>
</gene>
<dbReference type="InterPro" id="IPR029058">
    <property type="entry name" value="AB_hydrolase_fold"/>
</dbReference>
<comment type="caution">
    <text evidence="4">The sequence shown here is derived from an EMBL/GenBank/DDBJ whole genome shotgun (WGS) entry which is preliminary data.</text>
</comment>
<dbReference type="RefSeq" id="WP_211347636.1">
    <property type="nucleotide sequence ID" value="NZ_JBHTGS010000001.1"/>
</dbReference>
<keyword evidence="5" id="KW-1185">Reference proteome</keyword>
<name>A0A543AVK8_9ACTN</name>
<feature type="transmembrane region" description="Helical" evidence="2">
    <location>
        <begin position="6"/>
        <end position="23"/>
    </location>
</feature>